<dbReference type="InterPro" id="IPR044665">
    <property type="entry name" value="E_coli_cyclophilin_A-like"/>
</dbReference>
<dbReference type="RefSeq" id="WP_188894753.1">
    <property type="nucleotide sequence ID" value="NZ_BMMZ01000003.1"/>
</dbReference>
<reference evidence="5" key="2">
    <citation type="submission" date="2020-09" db="EMBL/GenBank/DDBJ databases">
        <authorList>
            <person name="Sun Q."/>
            <person name="Zhou Y."/>
        </authorList>
    </citation>
    <scope>NUCLEOTIDE SEQUENCE</scope>
    <source>
        <strain evidence="5">CGMCC 4.7306</strain>
    </source>
</reference>
<comment type="caution">
    <text evidence="5">The sequence shown here is derived from an EMBL/GenBank/DDBJ whole genome shotgun (WGS) entry which is preliminary data.</text>
</comment>
<dbReference type="EC" id="5.2.1.8" evidence="1"/>
<proteinExistence type="predicted"/>
<dbReference type="EMBL" id="BMMZ01000003">
    <property type="protein sequence ID" value="GGL59137.1"/>
    <property type="molecule type" value="Genomic_DNA"/>
</dbReference>
<dbReference type="Pfam" id="PF00160">
    <property type="entry name" value="Pro_isomerase"/>
    <property type="match status" value="1"/>
</dbReference>
<dbReference type="Proteomes" id="UP000613840">
    <property type="component" value="Unassembled WGS sequence"/>
</dbReference>
<evidence type="ECO:0000256" key="3">
    <source>
        <dbReference type="ARBA" id="ARBA00023235"/>
    </source>
</evidence>
<feature type="domain" description="PPIase cyclophilin-type" evidence="4">
    <location>
        <begin position="13"/>
        <end position="178"/>
    </location>
</feature>
<keyword evidence="3" id="KW-0413">Isomerase</keyword>
<keyword evidence="6" id="KW-1185">Reference proteome</keyword>
<name>A0A917S5B1_9ACTN</name>
<dbReference type="Gene3D" id="2.40.100.10">
    <property type="entry name" value="Cyclophilin-like"/>
    <property type="match status" value="1"/>
</dbReference>
<accession>A0A917S5B1</accession>
<evidence type="ECO:0000256" key="2">
    <source>
        <dbReference type="ARBA" id="ARBA00023110"/>
    </source>
</evidence>
<dbReference type="SUPFAM" id="SSF50891">
    <property type="entry name" value="Cyclophilin-like"/>
    <property type="match status" value="1"/>
</dbReference>
<evidence type="ECO:0000256" key="1">
    <source>
        <dbReference type="ARBA" id="ARBA00013194"/>
    </source>
</evidence>
<dbReference type="AlphaFoldDB" id="A0A917S5B1"/>
<reference evidence="5" key="1">
    <citation type="journal article" date="2014" name="Int. J. Syst. Evol. Microbiol.">
        <title>Complete genome sequence of Corynebacterium casei LMG S-19264T (=DSM 44701T), isolated from a smear-ripened cheese.</title>
        <authorList>
            <consortium name="US DOE Joint Genome Institute (JGI-PGF)"/>
            <person name="Walter F."/>
            <person name="Albersmeier A."/>
            <person name="Kalinowski J."/>
            <person name="Ruckert C."/>
        </authorList>
    </citation>
    <scope>NUCLEOTIDE SEQUENCE</scope>
    <source>
        <strain evidence="5">CGMCC 4.7306</strain>
    </source>
</reference>
<evidence type="ECO:0000313" key="5">
    <source>
        <dbReference type="EMBL" id="GGL59137.1"/>
    </source>
</evidence>
<dbReference type="InterPro" id="IPR029000">
    <property type="entry name" value="Cyclophilin-like_dom_sf"/>
</dbReference>
<protein>
    <recommendedName>
        <fullName evidence="1">peptidylprolyl isomerase</fullName>
        <ecNumber evidence="1">5.2.1.8</ecNumber>
    </recommendedName>
</protein>
<gene>
    <name evidence="5" type="ORF">GCM10011575_17060</name>
</gene>
<dbReference type="GO" id="GO:0003755">
    <property type="term" value="F:peptidyl-prolyl cis-trans isomerase activity"/>
    <property type="evidence" value="ECO:0007669"/>
    <property type="project" value="UniProtKB-KW"/>
</dbReference>
<sequence length="183" mass="19430">MSNPSDLVPVVIETTLGSIEVTLDAGAAPITATNFLSHIDKGLYDGGRMHRTVTMENQFDRGGKTSDPNVPIEVIQGGADPERLSEPPEPITLERTRDTGVKHIDGAISMARGAADSAKEQFFICVGDQPALDFGGLRNPDGQGFAAFGYVTAGMEVVHAIHDAPHQGQSLEPAIAITKIIRK</sequence>
<dbReference type="PROSITE" id="PS50072">
    <property type="entry name" value="CSA_PPIASE_2"/>
    <property type="match status" value="1"/>
</dbReference>
<evidence type="ECO:0000313" key="6">
    <source>
        <dbReference type="Proteomes" id="UP000613840"/>
    </source>
</evidence>
<dbReference type="InterPro" id="IPR002130">
    <property type="entry name" value="Cyclophilin-type_PPIase_dom"/>
</dbReference>
<evidence type="ECO:0000259" key="4">
    <source>
        <dbReference type="PROSITE" id="PS50072"/>
    </source>
</evidence>
<keyword evidence="2" id="KW-0697">Rotamase</keyword>
<organism evidence="5 6">
    <name type="scientific">Microlunatus endophyticus</name>
    <dbReference type="NCBI Taxonomy" id="1716077"/>
    <lineage>
        <taxon>Bacteria</taxon>
        <taxon>Bacillati</taxon>
        <taxon>Actinomycetota</taxon>
        <taxon>Actinomycetes</taxon>
        <taxon>Propionibacteriales</taxon>
        <taxon>Propionibacteriaceae</taxon>
        <taxon>Microlunatus</taxon>
    </lineage>
</organism>
<dbReference type="PANTHER" id="PTHR43246">
    <property type="entry name" value="PEPTIDYL-PROLYL CIS-TRANS ISOMERASE CYP38, CHLOROPLASTIC"/>
    <property type="match status" value="1"/>
</dbReference>